<reference evidence="2" key="1">
    <citation type="journal article" date="2020" name="Nature">
        <title>Giant virus diversity and host interactions through global metagenomics.</title>
        <authorList>
            <person name="Schulz F."/>
            <person name="Roux S."/>
            <person name="Paez-Espino D."/>
            <person name="Jungbluth S."/>
            <person name="Walsh D.A."/>
            <person name="Denef V.J."/>
            <person name="McMahon K.D."/>
            <person name="Konstantinidis K.T."/>
            <person name="Eloe-Fadrosh E.A."/>
            <person name="Kyrpides N.C."/>
            <person name="Woyke T."/>
        </authorList>
    </citation>
    <scope>NUCLEOTIDE SEQUENCE</scope>
    <source>
        <strain evidence="2">GVMAG-M-3300023184-62</strain>
    </source>
</reference>
<protein>
    <submittedName>
        <fullName evidence="2">Uncharacterized protein</fullName>
    </submittedName>
</protein>
<dbReference type="AlphaFoldDB" id="A0A6C0IEE4"/>
<name>A0A6C0IEE4_9ZZZZ</name>
<dbReference type="EMBL" id="MN740152">
    <property type="protein sequence ID" value="QHT89883.1"/>
    <property type="molecule type" value="Genomic_DNA"/>
</dbReference>
<evidence type="ECO:0000256" key="1">
    <source>
        <dbReference type="SAM" id="MobiDB-lite"/>
    </source>
</evidence>
<sequence length="159" mass="17332">MASKILVVLFTAILFFLAYRYFIEGFQMRPSIFNDITIAPQVLPERAVSSGGPSSPNAIPKESIAAMMAESETPNDPYDQTDGQTPMQDSMRYPERSFGPAGQNSITDIAAESGIASRSVQNTQNSARVFSPEFSQNGGYVSDEVVANDTFDDMSYSAF</sequence>
<accession>A0A6C0IEE4</accession>
<organism evidence="2">
    <name type="scientific">viral metagenome</name>
    <dbReference type="NCBI Taxonomy" id="1070528"/>
    <lineage>
        <taxon>unclassified sequences</taxon>
        <taxon>metagenomes</taxon>
        <taxon>organismal metagenomes</taxon>
    </lineage>
</organism>
<evidence type="ECO:0000313" key="2">
    <source>
        <dbReference type="EMBL" id="QHT89883.1"/>
    </source>
</evidence>
<feature type="region of interest" description="Disordered" evidence="1">
    <location>
        <begin position="46"/>
        <end position="105"/>
    </location>
</feature>
<proteinExistence type="predicted"/>